<reference evidence="1" key="1">
    <citation type="journal article" date="2022" name="Int. J. Mol. Sci.">
        <title>Draft Genome of Tanacetum Coccineum: Genomic Comparison of Closely Related Tanacetum-Family Plants.</title>
        <authorList>
            <person name="Yamashiro T."/>
            <person name="Shiraishi A."/>
            <person name="Nakayama K."/>
            <person name="Satake H."/>
        </authorList>
    </citation>
    <scope>NUCLEOTIDE SEQUENCE</scope>
</reference>
<reference evidence="1" key="2">
    <citation type="submission" date="2022-01" db="EMBL/GenBank/DDBJ databases">
        <authorList>
            <person name="Yamashiro T."/>
            <person name="Shiraishi A."/>
            <person name="Satake H."/>
            <person name="Nakayama K."/>
        </authorList>
    </citation>
    <scope>NUCLEOTIDE SEQUENCE</scope>
</reference>
<proteinExistence type="predicted"/>
<sequence>EDDVFVSNSIDLTVSSLNNTGCDSSDPHDDNARSSISLKTPKSIIHHESIDTPVGSVYWVPIVSASVLPVLGTIYENLEECIGNTLQRQVLMLDYLV</sequence>
<comment type="caution">
    <text evidence="1">The sequence shown here is derived from an EMBL/GenBank/DDBJ whole genome shotgun (WGS) entry which is preliminary data.</text>
</comment>
<organism evidence="1 2">
    <name type="scientific">Tanacetum coccineum</name>
    <dbReference type="NCBI Taxonomy" id="301880"/>
    <lineage>
        <taxon>Eukaryota</taxon>
        <taxon>Viridiplantae</taxon>
        <taxon>Streptophyta</taxon>
        <taxon>Embryophyta</taxon>
        <taxon>Tracheophyta</taxon>
        <taxon>Spermatophyta</taxon>
        <taxon>Magnoliopsida</taxon>
        <taxon>eudicotyledons</taxon>
        <taxon>Gunneridae</taxon>
        <taxon>Pentapetalae</taxon>
        <taxon>asterids</taxon>
        <taxon>campanulids</taxon>
        <taxon>Asterales</taxon>
        <taxon>Asteraceae</taxon>
        <taxon>Asteroideae</taxon>
        <taxon>Anthemideae</taxon>
        <taxon>Anthemidinae</taxon>
        <taxon>Tanacetum</taxon>
    </lineage>
</organism>
<keyword evidence="2" id="KW-1185">Reference proteome</keyword>
<feature type="non-terminal residue" evidence="1">
    <location>
        <position position="1"/>
    </location>
</feature>
<evidence type="ECO:0000313" key="1">
    <source>
        <dbReference type="EMBL" id="GJS95820.1"/>
    </source>
</evidence>
<accession>A0ABQ4ZZS8</accession>
<gene>
    <name evidence="1" type="ORF">Tco_0802788</name>
</gene>
<name>A0ABQ4ZZS8_9ASTR</name>
<evidence type="ECO:0000313" key="2">
    <source>
        <dbReference type="Proteomes" id="UP001151760"/>
    </source>
</evidence>
<protein>
    <submittedName>
        <fullName evidence="1">Uncharacterized protein</fullName>
    </submittedName>
</protein>
<dbReference type="EMBL" id="BQNB010011839">
    <property type="protein sequence ID" value="GJS95820.1"/>
    <property type="molecule type" value="Genomic_DNA"/>
</dbReference>
<dbReference type="Proteomes" id="UP001151760">
    <property type="component" value="Unassembled WGS sequence"/>
</dbReference>